<evidence type="ECO:0000256" key="1">
    <source>
        <dbReference type="SAM" id="MobiDB-lite"/>
    </source>
</evidence>
<proteinExistence type="predicted"/>
<feature type="region of interest" description="Disordered" evidence="1">
    <location>
        <begin position="1"/>
        <end position="31"/>
    </location>
</feature>
<accession>A0A061RUN4</accession>
<dbReference type="AlphaFoldDB" id="A0A061RUN4"/>
<reference evidence="2" key="1">
    <citation type="submission" date="2014-05" db="EMBL/GenBank/DDBJ databases">
        <title>The transcriptome of the halophilic microalga Tetraselmis sp. GSL018 isolated from the Great Salt Lake, Utah.</title>
        <authorList>
            <person name="Jinkerson R.E."/>
            <person name="D'Adamo S."/>
            <person name="Posewitz M.C."/>
        </authorList>
    </citation>
    <scope>NUCLEOTIDE SEQUENCE</scope>
    <source>
        <strain evidence="2">GSL018</strain>
    </source>
</reference>
<name>A0A061RUN4_9CHLO</name>
<dbReference type="EMBL" id="GBEZ01009005">
    <property type="protein sequence ID" value="JAC76562.1"/>
    <property type="molecule type" value="Transcribed_RNA"/>
</dbReference>
<organism evidence="2">
    <name type="scientific">Tetraselmis sp. GSL018</name>
    <dbReference type="NCBI Taxonomy" id="582737"/>
    <lineage>
        <taxon>Eukaryota</taxon>
        <taxon>Viridiplantae</taxon>
        <taxon>Chlorophyta</taxon>
        <taxon>core chlorophytes</taxon>
        <taxon>Chlorodendrophyceae</taxon>
        <taxon>Chlorodendrales</taxon>
        <taxon>Chlorodendraceae</taxon>
        <taxon>Tetraselmis</taxon>
    </lineage>
</organism>
<sequence length="71" mass="7553">PSAHPSPFSCSAWAPSSHQSSPPSPRPPAAALWPLFSPPTPANIPLPPLPEGVPPFTLFQGLPLRLRRGRN</sequence>
<evidence type="ECO:0000313" key="2">
    <source>
        <dbReference type="EMBL" id="JAC76562.1"/>
    </source>
</evidence>
<gene>
    <name evidence="2" type="ORF">TSPGSL018_19843</name>
</gene>
<feature type="non-terminal residue" evidence="2">
    <location>
        <position position="1"/>
    </location>
</feature>
<feature type="non-terminal residue" evidence="2">
    <location>
        <position position="71"/>
    </location>
</feature>
<protein>
    <submittedName>
        <fullName evidence="2">Uncharacterized protein</fullName>
    </submittedName>
</protein>
<feature type="compositionally biased region" description="Low complexity" evidence="1">
    <location>
        <begin position="9"/>
        <end position="21"/>
    </location>
</feature>